<feature type="transmembrane region" description="Helical" evidence="6">
    <location>
        <begin position="91"/>
        <end position="114"/>
    </location>
</feature>
<evidence type="ECO:0000313" key="8">
    <source>
        <dbReference type="Proteomes" id="UP000179284"/>
    </source>
</evidence>
<evidence type="ECO:0000256" key="4">
    <source>
        <dbReference type="ARBA" id="ARBA00022989"/>
    </source>
</evidence>
<feature type="transmembrane region" description="Helical" evidence="6">
    <location>
        <begin position="12"/>
        <end position="34"/>
    </location>
</feature>
<evidence type="ECO:0000313" key="7">
    <source>
        <dbReference type="EMBL" id="AOZ97414.1"/>
    </source>
</evidence>
<keyword evidence="2" id="KW-1003">Cell membrane</keyword>
<feature type="transmembrane region" description="Helical" evidence="6">
    <location>
        <begin position="464"/>
        <end position="487"/>
    </location>
</feature>
<dbReference type="KEGG" id="bhu:bhn_I2382"/>
<evidence type="ECO:0000256" key="1">
    <source>
        <dbReference type="ARBA" id="ARBA00004651"/>
    </source>
</evidence>
<dbReference type="RefSeq" id="WP_071177021.1">
    <property type="nucleotide sequence ID" value="NZ_CP017831.1"/>
</dbReference>
<feature type="transmembrane region" description="Helical" evidence="6">
    <location>
        <begin position="401"/>
        <end position="418"/>
    </location>
</feature>
<feature type="transmembrane region" description="Helical" evidence="6">
    <location>
        <begin position="183"/>
        <end position="205"/>
    </location>
</feature>
<evidence type="ECO:0000256" key="2">
    <source>
        <dbReference type="ARBA" id="ARBA00022475"/>
    </source>
</evidence>
<dbReference type="EMBL" id="CP017831">
    <property type="protein sequence ID" value="AOZ97414.1"/>
    <property type="molecule type" value="Genomic_DNA"/>
</dbReference>
<gene>
    <name evidence="7" type="ORF">bhn_I2382</name>
</gene>
<organism evidence="7 8">
    <name type="scientific">Butyrivibrio hungatei</name>
    <dbReference type="NCBI Taxonomy" id="185008"/>
    <lineage>
        <taxon>Bacteria</taxon>
        <taxon>Bacillati</taxon>
        <taxon>Bacillota</taxon>
        <taxon>Clostridia</taxon>
        <taxon>Lachnospirales</taxon>
        <taxon>Lachnospiraceae</taxon>
        <taxon>Butyrivibrio</taxon>
    </lineage>
</organism>
<dbReference type="PANTHER" id="PTHR30250">
    <property type="entry name" value="PST FAMILY PREDICTED COLANIC ACID TRANSPORTER"/>
    <property type="match status" value="1"/>
</dbReference>
<dbReference type="Proteomes" id="UP000179284">
    <property type="component" value="Chromosome I"/>
</dbReference>
<proteinExistence type="predicted"/>
<feature type="transmembrane region" description="Helical" evidence="6">
    <location>
        <begin position="46"/>
        <end position="70"/>
    </location>
</feature>
<protein>
    <submittedName>
        <fullName evidence="7">Polysaccharide biosynthesis protein</fullName>
    </submittedName>
</protein>
<keyword evidence="3 6" id="KW-0812">Transmembrane</keyword>
<evidence type="ECO:0000256" key="6">
    <source>
        <dbReference type="SAM" id="Phobius"/>
    </source>
</evidence>
<keyword evidence="5 6" id="KW-0472">Membrane</keyword>
<accession>A0A1D9P501</accession>
<feature type="transmembrane region" description="Helical" evidence="6">
    <location>
        <begin position="308"/>
        <end position="328"/>
    </location>
</feature>
<dbReference type="GO" id="GO:0005886">
    <property type="term" value="C:plasma membrane"/>
    <property type="evidence" value="ECO:0007669"/>
    <property type="project" value="UniProtKB-SubCell"/>
</dbReference>
<evidence type="ECO:0000256" key="3">
    <source>
        <dbReference type="ARBA" id="ARBA00022692"/>
    </source>
</evidence>
<sequence>MGRIKSATRNIAFGFIGQAATLILSFALRTIFIMHLSEDLLGVNSMYSNILSLLNMAELGIGTALNFSLYGPVARGEKEKIKSYMQLYRKAYRVIATVVAVVGLLLVPFLKYLAKNPGDVSERDLTLYYLIFLFNTVSSYFVAYKYSLVNAEQKNYIQTNILTITKIVTVSIQIAVVVITENFYLFLLTDAAVQLVQKIFVSIYLDKKYPLLKEKNIEPLAKAESDEVWNKTKALVFHKVGDVARLQTDAIIITSFIQVKMAGYVDNYNLVLNSVSNFVNIIFNSVISSFGNLIATESKQKQYEMFKVYRFFASWIYGYSCVGFMILLTPLIRIWIGDKWVLVPAAVYCILTDYYFKGDRIVLSNYKTAAGVFEQDKYLALIQGAVNLVLSIALVQTPLGIVGIYIGTIVSGLIANITKPIIIYRACFDMDASSYFIDSFKYIASLLFVLLSCHFISLKVLANLNIFTFLIMAVIITIVFNGVYFILYGRSEEFKYLYGKLREKLVRH</sequence>
<feature type="transmembrane region" description="Helical" evidence="6">
    <location>
        <begin position="156"/>
        <end position="177"/>
    </location>
</feature>
<dbReference type="OrthoDB" id="8609648at2"/>
<keyword evidence="4 6" id="KW-1133">Transmembrane helix</keyword>
<keyword evidence="8" id="KW-1185">Reference proteome</keyword>
<comment type="subcellular location">
    <subcellularLocation>
        <location evidence="1">Cell membrane</location>
        <topology evidence="1">Multi-pass membrane protein</topology>
    </subcellularLocation>
</comment>
<dbReference type="PANTHER" id="PTHR30250:SF26">
    <property type="entry name" value="PSMA PROTEIN"/>
    <property type="match status" value="1"/>
</dbReference>
<reference evidence="8" key="1">
    <citation type="submission" date="2016-10" db="EMBL/GenBank/DDBJ databases">
        <title>The complete genome sequence of the rumen bacterium Butyrivibrio hungatei MB2003.</title>
        <authorList>
            <person name="Palevich N."/>
            <person name="Kelly W.J."/>
            <person name="Leahy S.C."/>
            <person name="Altermann E."/>
            <person name="Rakonjac J."/>
            <person name="Attwood G.T."/>
        </authorList>
    </citation>
    <scope>NUCLEOTIDE SEQUENCE [LARGE SCALE GENOMIC DNA]</scope>
    <source>
        <strain evidence="8">MB2003</strain>
    </source>
</reference>
<feature type="transmembrane region" description="Helical" evidence="6">
    <location>
        <begin position="126"/>
        <end position="144"/>
    </location>
</feature>
<name>A0A1D9P501_9FIRM</name>
<feature type="transmembrane region" description="Helical" evidence="6">
    <location>
        <begin position="439"/>
        <end position="458"/>
    </location>
</feature>
<dbReference type="AlphaFoldDB" id="A0A1D9P501"/>
<evidence type="ECO:0000256" key="5">
    <source>
        <dbReference type="ARBA" id="ARBA00023136"/>
    </source>
</evidence>
<dbReference type="InterPro" id="IPR050833">
    <property type="entry name" value="Poly_Biosynth_Transport"/>
</dbReference>